<evidence type="ECO:0000313" key="2">
    <source>
        <dbReference type="EMBL" id="MBD9355180.1"/>
    </source>
</evidence>
<dbReference type="RefSeq" id="WP_192373578.1">
    <property type="nucleotide sequence ID" value="NZ_CAJHIV010000001.1"/>
</dbReference>
<protein>
    <submittedName>
        <fullName evidence="2">Winged helix-turn-helix domain-containing protein</fullName>
    </submittedName>
</protein>
<keyword evidence="3" id="KW-1185">Reference proteome</keyword>
<name>A0ABR9CWU1_9GAMM</name>
<feature type="region of interest" description="Disordered" evidence="1">
    <location>
        <begin position="21"/>
        <end position="136"/>
    </location>
</feature>
<gene>
    <name evidence="2" type="ORF">IE877_04685</name>
</gene>
<accession>A0ABR9CWU1</accession>
<feature type="compositionally biased region" description="Low complexity" evidence="1">
    <location>
        <begin position="84"/>
        <end position="109"/>
    </location>
</feature>
<dbReference type="InterPro" id="IPR036388">
    <property type="entry name" value="WH-like_DNA-bd_sf"/>
</dbReference>
<sequence>MTEALLLFFILTMVYFMTKKPKTTPEKPLSTKAKAEQPAASVASKTTAKKTSTAQKTPNQTSDVEANAKAEHTPTVKATKKLTETPTAAITPTAETEQPKTTKTTAKKSSPAKKAPKKPETAVPEPVAATSEISASERTGLTAGSIWHYLSENGATSVTKLIKELPEEEKVIQRGIGWLGQEGKITLSIVDRAEMIALKE</sequence>
<evidence type="ECO:0000256" key="1">
    <source>
        <dbReference type="SAM" id="MobiDB-lite"/>
    </source>
</evidence>
<evidence type="ECO:0000313" key="3">
    <source>
        <dbReference type="Proteomes" id="UP000652176"/>
    </source>
</evidence>
<dbReference type="Gene3D" id="1.10.10.10">
    <property type="entry name" value="Winged helix-like DNA-binding domain superfamily/Winged helix DNA-binding domain"/>
    <property type="match status" value="1"/>
</dbReference>
<proteinExistence type="predicted"/>
<reference evidence="2 3" key="1">
    <citation type="submission" date="2020-09" db="EMBL/GenBank/DDBJ databases">
        <title>Methylomonas albis sp. nov. and Methylomonas fluvii sp. nov.: Two cold-adapted methanotrophs from the River Elbe and an amended description of Methylovulum psychrotolerans strain Eb1.</title>
        <authorList>
            <person name="Bussmann I.K."/>
            <person name="Klings K.-W."/>
            <person name="Warnstedt J."/>
            <person name="Hoppert M."/>
            <person name="Saborowski A."/>
            <person name="Horn F."/>
            <person name="Liebner S."/>
        </authorList>
    </citation>
    <scope>NUCLEOTIDE SEQUENCE [LARGE SCALE GENOMIC DNA]</scope>
    <source>
        <strain evidence="2 3">EbA</strain>
    </source>
</reference>
<dbReference type="InterPro" id="IPR019707">
    <property type="entry name" value="DUF2582"/>
</dbReference>
<comment type="caution">
    <text evidence="2">The sequence shown here is derived from an EMBL/GenBank/DDBJ whole genome shotgun (WGS) entry which is preliminary data.</text>
</comment>
<dbReference type="Proteomes" id="UP000652176">
    <property type="component" value="Unassembled WGS sequence"/>
</dbReference>
<dbReference type="EMBL" id="JACXSS010000001">
    <property type="protein sequence ID" value="MBD9355180.1"/>
    <property type="molecule type" value="Genomic_DNA"/>
</dbReference>
<dbReference type="Pfam" id="PF10771">
    <property type="entry name" value="DUF2582"/>
    <property type="match status" value="1"/>
</dbReference>
<feature type="compositionally biased region" description="Low complexity" evidence="1">
    <location>
        <begin position="39"/>
        <end position="57"/>
    </location>
</feature>
<organism evidence="2 3">
    <name type="scientific">Methylomonas albis</name>
    <dbReference type="NCBI Taxonomy" id="1854563"/>
    <lineage>
        <taxon>Bacteria</taxon>
        <taxon>Pseudomonadati</taxon>
        <taxon>Pseudomonadota</taxon>
        <taxon>Gammaproteobacteria</taxon>
        <taxon>Methylococcales</taxon>
        <taxon>Methylococcaceae</taxon>
        <taxon>Methylomonas</taxon>
    </lineage>
</organism>